<feature type="region of interest" description="Disordered" evidence="3">
    <location>
        <begin position="237"/>
        <end position="264"/>
    </location>
</feature>
<dbReference type="InterPro" id="IPR050091">
    <property type="entry name" value="PKS_NRPS_Biosynth_Enz"/>
</dbReference>
<dbReference type="Gene3D" id="3.40.47.10">
    <property type="match status" value="1"/>
</dbReference>
<dbReference type="GeneID" id="17351274"/>
<feature type="compositionally biased region" description="Polar residues" evidence="3">
    <location>
        <begin position="237"/>
        <end position="261"/>
    </location>
</feature>
<keyword evidence="1" id="KW-0596">Phosphopantetheine</keyword>
<dbReference type="AlphaFoldDB" id="E1ZQU1"/>
<dbReference type="EMBL" id="GL433860">
    <property type="protein sequence ID" value="EFN51781.1"/>
    <property type="molecule type" value="Genomic_DNA"/>
</dbReference>
<name>E1ZQU1_CHLVA</name>
<keyword evidence="2" id="KW-0597">Phosphoprotein</keyword>
<evidence type="ECO:0000259" key="4">
    <source>
        <dbReference type="PROSITE" id="PS52004"/>
    </source>
</evidence>
<evidence type="ECO:0000256" key="3">
    <source>
        <dbReference type="SAM" id="MobiDB-lite"/>
    </source>
</evidence>
<dbReference type="Proteomes" id="UP000008141">
    <property type="component" value="Unassembled WGS sequence"/>
</dbReference>
<sequence length="366" mass="37531">WAAANDGANLQKEVPLGRWEIDAGYHPSTTPQAMTIYRYVPASGVDLFDHGLFKLSRNEAAAMDPQQRLLLEGTLVSRTEASTYIIAPAASIPSPPAGVYAGCMYNEYTSVILSGGHKLPPQAVIGTGLSYMVGRISYTFGFTGPCVSTDTACSSSLVACHLAHKGLVLAECNAAVAAGSNVMLLANTTAAICQLQALSPVGRCKTFEASADGYGRAEGVATLMLCRQQLAQLQHPRTSETPSVIVQGSSVNQGGRSSGLTAPSGPAQTALVRTALASGSLSTSQLCMLSVHGTGTPLGDPIEVGALSLAMSGTSSGGIAAVTLLSNKSCFGHTEGTAGITGLLLSVAALHKQAAPEVMHLCNLNP</sequence>
<evidence type="ECO:0000313" key="5">
    <source>
        <dbReference type="EMBL" id="EFN51781.1"/>
    </source>
</evidence>
<dbReference type="SMART" id="SM00825">
    <property type="entry name" value="PKS_KS"/>
    <property type="match status" value="1"/>
</dbReference>
<organism evidence="6">
    <name type="scientific">Chlorella variabilis</name>
    <name type="common">Green alga</name>
    <dbReference type="NCBI Taxonomy" id="554065"/>
    <lineage>
        <taxon>Eukaryota</taxon>
        <taxon>Viridiplantae</taxon>
        <taxon>Chlorophyta</taxon>
        <taxon>core chlorophytes</taxon>
        <taxon>Trebouxiophyceae</taxon>
        <taxon>Chlorellales</taxon>
        <taxon>Chlorellaceae</taxon>
        <taxon>Chlorella clade</taxon>
        <taxon>Chlorella</taxon>
    </lineage>
</organism>
<accession>E1ZQU1</accession>
<evidence type="ECO:0000256" key="1">
    <source>
        <dbReference type="ARBA" id="ARBA00022450"/>
    </source>
</evidence>
<feature type="non-terminal residue" evidence="5">
    <location>
        <position position="366"/>
    </location>
</feature>
<dbReference type="Pfam" id="PF00109">
    <property type="entry name" value="ketoacyl-synt"/>
    <property type="match status" value="1"/>
</dbReference>
<dbReference type="InParanoid" id="E1ZQU1"/>
<dbReference type="InterPro" id="IPR016039">
    <property type="entry name" value="Thiolase-like"/>
</dbReference>
<dbReference type="OrthoDB" id="515324at2759"/>
<dbReference type="Pfam" id="PF02801">
    <property type="entry name" value="Ketoacyl-synt_C"/>
    <property type="match status" value="1"/>
</dbReference>
<dbReference type="PANTHER" id="PTHR43775:SF37">
    <property type="entry name" value="SI:DKEY-61P9.11"/>
    <property type="match status" value="1"/>
</dbReference>
<dbReference type="eggNOG" id="KOG1202">
    <property type="taxonomic scope" value="Eukaryota"/>
</dbReference>
<feature type="non-terminal residue" evidence="5">
    <location>
        <position position="1"/>
    </location>
</feature>
<proteinExistence type="predicted"/>
<protein>
    <recommendedName>
        <fullName evidence="4">Ketosynthase family 3 (KS3) domain-containing protein</fullName>
    </recommendedName>
</protein>
<dbReference type="InterPro" id="IPR014031">
    <property type="entry name" value="Ketoacyl_synth_C"/>
</dbReference>
<evidence type="ECO:0000256" key="2">
    <source>
        <dbReference type="ARBA" id="ARBA00022553"/>
    </source>
</evidence>
<reference evidence="5 6" key="1">
    <citation type="journal article" date="2010" name="Plant Cell">
        <title>The Chlorella variabilis NC64A genome reveals adaptation to photosymbiosis, coevolution with viruses, and cryptic sex.</title>
        <authorList>
            <person name="Blanc G."/>
            <person name="Duncan G."/>
            <person name="Agarkova I."/>
            <person name="Borodovsky M."/>
            <person name="Gurnon J."/>
            <person name="Kuo A."/>
            <person name="Lindquist E."/>
            <person name="Lucas S."/>
            <person name="Pangilinan J."/>
            <person name="Polle J."/>
            <person name="Salamov A."/>
            <person name="Terry A."/>
            <person name="Yamada T."/>
            <person name="Dunigan D.D."/>
            <person name="Grigoriev I.V."/>
            <person name="Claverie J.M."/>
            <person name="Van Etten J.L."/>
        </authorList>
    </citation>
    <scope>NUCLEOTIDE SEQUENCE [LARGE SCALE GENOMIC DNA]</scope>
    <source>
        <strain evidence="5 6">NC64A</strain>
    </source>
</reference>
<dbReference type="KEGG" id="cvr:CHLNCDRAFT_9558"/>
<dbReference type="InterPro" id="IPR014030">
    <property type="entry name" value="Ketoacyl_synth_N"/>
</dbReference>
<dbReference type="InterPro" id="IPR020841">
    <property type="entry name" value="PKS_Beta-ketoAc_synthase_dom"/>
</dbReference>
<dbReference type="GO" id="GO:0004312">
    <property type="term" value="F:fatty acid synthase activity"/>
    <property type="evidence" value="ECO:0007669"/>
    <property type="project" value="TreeGrafter"/>
</dbReference>
<gene>
    <name evidence="5" type="ORF">CHLNCDRAFT_9558</name>
</gene>
<dbReference type="RefSeq" id="XP_005843883.1">
    <property type="nucleotide sequence ID" value="XM_005843821.1"/>
</dbReference>
<dbReference type="STRING" id="554065.E1ZQU1"/>
<evidence type="ECO:0000313" key="6">
    <source>
        <dbReference type="Proteomes" id="UP000008141"/>
    </source>
</evidence>
<dbReference type="OMA" id="WEIDAGY"/>
<dbReference type="SUPFAM" id="SSF53901">
    <property type="entry name" value="Thiolase-like"/>
    <property type="match status" value="1"/>
</dbReference>
<feature type="domain" description="Ketosynthase family 3 (KS3)" evidence="4">
    <location>
        <begin position="1"/>
        <end position="366"/>
    </location>
</feature>
<dbReference type="CDD" id="cd00833">
    <property type="entry name" value="PKS"/>
    <property type="match status" value="1"/>
</dbReference>
<dbReference type="PROSITE" id="PS52004">
    <property type="entry name" value="KS3_2"/>
    <property type="match status" value="1"/>
</dbReference>
<keyword evidence="6" id="KW-1185">Reference proteome</keyword>
<dbReference type="GO" id="GO:0006633">
    <property type="term" value="P:fatty acid biosynthetic process"/>
    <property type="evidence" value="ECO:0007669"/>
    <property type="project" value="TreeGrafter"/>
</dbReference>
<dbReference type="PANTHER" id="PTHR43775">
    <property type="entry name" value="FATTY ACID SYNTHASE"/>
    <property type="match status" value="1"/>
</dbReference>